<reference evidence="2 3" key="3">
    <citation type="submission" date="2020-04" db="EMBL/GenBank/DDBJ databases">
        <title>Genome sequencing and assembly of multiple isolates from the Colletotrichum gloeosporioides species complex.</title>
        <authorList>
            <person name="Gan P."/>
            <person name="Shirasu K."/>
        </authorList>
    </citation>
    <scope>NUCLEOTIDE SEQUENCE [LARGE SCALE GENOMIC DNA]</scope>
    <source>
        <strain evidence="2 3">Nara gc5</strain>
    </source>
</reference>
<organism evidence="1">
    <name type="scientific">Colletotrichum fructicola (strain Nara gc5)</name>
    <name type="common">Anthracnose fungus</name>
    <name type="synonym">Colletotrichum gloeosporioides (strain Nara gc5)</name>
    <dbReference type="NCBI Taxonomy" id="1213859"/>
    <lineage>
        <taxon>Eukaryota</taxon>
        <taxon>Fungi</taxon>
        <taxon>Dikarya</taxon>
        <taxon>Ascomycota</taxon>
        <taxon>Pezizomycotina</taxon>
        <taxon>Sordariomycetes</taxon>
        <taxon>Hypocreomycetidae</taxon>
        <taxon>Glomerellales</taxon>
        <taxon>Glomerellaceae</taxon>
        <taxon>Colletotrichum</taxon>
        <taxon>Colletotrichum gloeosporioides species complex</taxon>
    </lineage>
</organism>
<accession>L2FSP0</accession>
<proteinExistence type="predicted"/>
<evidence type="ECO:0000313" key="3">
    <source>
        <dbReference type="Proteomes" id="UP000011096"/>
    </source>
</evidence>
<sequence>MPLVIKREDMSNVRSITHEAEIHRHILQALANPRVATILTTFRVNVPLSQGLLHHTNSAVWSQILPRLPAGYAPCNALVSEKTYPFPFRVRKLLLEQLTACEDPQKVAQGHMNTHCLIRVYLGKRKYNRVEKDARPAHLKKLRPYSLRNFPLCVDQMEDLDLDVEGYAGVYALDGQGRHE</sequence>
<protein>
    <submittedName>
        <fullName evidence="1">Uncharacterized protein</fullName>
    </submittedName>
</protein>
<dbReference type="Proteomes" id="UP000011096">
    <property type="component" value="Unassembled WGS sequence"/>
</dbReference>
<dbReference type="PANTHER" id="PTHR40780">
    <property type="entry name" value="DUF3669 DOMAIN-CONTAINING PROTEIN"/>
    <property type="match status" value="1"/>
</dbReference>
<keyword evidence="3" id="KW-1185">Reference proteome</keyword>
<dbReference type="AlphaFoldDB" id="L2FSP0"/>
<dbReference type="EMBL" id="ANPB02000004">
    <property type="protein sequence ID" value="KAF4484103.1"/>
    <property type="molecule type" value="Genomic_DNA"/>
</dbReference>
<evidence type="ECO:0000313" key="2">
    <source>
        <dbReference type="EMBL" id="KAF4484103.1"/>
    </source>
</evidence>
<reference evidence="2 3" key="2">
    <citation type="submission" date="2012-08" db="EMBL/GenBank/DDBJ databases">
        <authorList>
            <person name="Gan P.H.P."/>
            <person name="Ikeda K."/>
            <person name="Irieda H."/>
            <person name="Narusaka M."/>
            <person name="O'Connell R.J."/>
            <person name="Narusaka Y."/>
            <person name="Takano Y."/>
            <person name="Kubo Y."/>
            <person name="Shirasu K."/>
        </authorList>
    </citation>
    <scope>NUCLEOTIDE SEQUENCE [LARGE SCALE GENOMIC DNA]</scope>
    <source>
        <strain evidence="2 3">Nara gc5</strain>
    </source>
</reference>
<dbReference type="HOGENOM" id="CLU_1496082_0_0_1"/>
<evidence type="ECO:0000313" key="1">
    <source>
        <dbReference type="EMBL" id="ELA29096.1"/>
    </source>
</evidence>
<dbReference type="PANTHER" id="PTHR40780:SF3">
    <property type="entry name" value="DUF3669 DOMAIN-CONTAINING PROTEIN"/>
    <property type="match status" value="1"/>
</dbReference>
<dbReference type="InParanoid" id="L2FSP0"/>
<name>L2FSP0_COLFN</name>
<gene>
    <name evidence="1" type="ORF">CGGC5_10440</name>
    <name evidence="2" type="ORF">CGGC5_v008336</name>
</gene>
<dbReference type="OrthoDB" id="2993351at2759"/>
<dbReference type="EMBL" id="KB020876">
    <property type="protein sequence ID" value="ELA29096.1"/>
    <property type="molecule type" value="Genomic_DNA"/>
</dbReference>
<reference evidence="1" key="1">
    <citation type="submission" date="2012-08" db="EMBL/GenBank/DDBJ databases">
        <title>Genome analysis of Colletotrichum orbiculare and Colletotrichum fructicola.</title>
        <authorList>
            <person name="Gan P.H.P."/>
            <person name="Ikeda K."/>
            <person name="Irieda H."/>
            <person name="Narusaka M."/>
            <person name="O'Connell R.J."/>
            <person name="Narusaka Y."/>
            <person name="Takano Y."/>
            <person name="Kubo Y."/>
            <person name="Shirasu K."/>
        </authorList>
    </citation>
    <scope>NUCLEOTIDE SEQUENCE</scope>
    <source>
        <strain evidence="1">Nara gc5</strain>
    </source>
</reference>